<dbReference type="Gene3D" id="1.20.120.520">
    <property type="entry name" value="nmb1532 protein domain like"/>
    <property type="match status" value="1"/>
</dbReference>
<organism evidence="1 2">
    <name type="scientific">Paraflavisolibacter caeni</name>
    <dbReference type="NCBI Taxonomy" id="2982496"/>
    <lineage>
        <taxon>Bacteria</taxon>
        <taxon>Pseudomonadati</taxon>
        <taxon>Bacteroidota</taxon>
        <taxon>Chitinophagia</taxon>
        <taxon>Chitinophagales</taxon>
        <taxon>Chitinophagaceae</taxon>
        <taxon>Paraflavisolibacter</taxon>
    </lineage>
</organism>
<reference evidence="1" key="2">
    <citation type="submission" date="2023-04" db="EMBL/GenBank/DDBJ databases">
        <title>Paracnuella aquatica gen. nov., sp. nov., a member of the family Chitinophagaceae isolated from a hot spring.</title>
        <authorList>
            <person name="Wang C."/>
        </authorList>
    </citation>
    <scope>NUCLEOTIDE SEQUENCE</scope>
    <source>
        <strain evidence="1">LB-8</strain>
    </source>
</reference>
<dbReference type="Proteomes" id="UP001155483">
    <property type="component" value="Unassembled WGS sequence"/>
</dbReference>
<dbReference type="RefSeq" id="WP_279297492.1">
    <property type="nucleotide sequence ID" value="NZ_JAOTIF010000009.1"/>
</dbReference>
<keyword evidence="2" id="KW-1185">Reference proteome</keyword>
<evidence type="ECO:0000313" key="2">
    <source>
        <dbReference type="Proteomes" id="UP001155483"/>
    </source>
</evidence>
<reference evidence="1" key="1">
    <citation type="submission" date="2022-09" db="EMBL/GenBank/DDBJ databases">
        <authorList>
            <person name="Yuan C."/>
            <person name="Ke Z."/>
        </authorList>
    </citation>
    <scope>NUCLEOTIDE SEQUENCE</scope>
    <source>
        <strain evidence="1">LB-8</strain>
    </source>
</reference>
<evidence type="ECO:0000313" key="1">
    <source>
        <dbReference type="EMBL" id="MCU7550052.1"/>
    </source>
</evidence>
<name>A0A9X2XWX9_9BACT</name>
<accession>A0A9X2XWX9</accession>
<comment type="caution">
    <text evidence="1">The sequence shown here is derived from an EMBL/GenBank/DDBJ whole genome shotgun (WGS) entry which is preliminary data.</text>
</comment>
<proteinExistence type="predicted"/>
<sequence length="161" mass="19155">MANTLKPIKRSASLRPLSREHHDGLLFCWKIRQGIKKEVTPRRMANFCLWAWTNHFASHFKKEEDELLQIVSAHHPMMEKMLEEHEGIQFKIELIQKRPEYEGLERLVRILDLHIRFEERVLFPFIETIASASQLEAIGAHLQDEKGNANEIYHDEFWLEK</sequence>
<evidence type="ECO:0008006" key="3">
    <source>
        <dbReference type="Google" id="ProtNLM"/>
    </source>
</evidence>
<dbReference type="AlphaFoldDB" id="A0A9X2XWX9"/>
<gene>
    <name evidence="1" type="ORF">OCK74_13075</name>
</gene>
<protein>
    <recommendedName>
        <fullName evidence="3">Hemerythrin domain-containing protein</fullName>
    </recommendedName>
</protein>
<dbReference type="EMBL" id="JAOTIF010000009">
    <property type="protein sequence ID" value="MCU7550052.1"/>
    <property type="molecule type" value="Genomic_DNA"/>
</dbReference>